<evidence type="ECO:0000259" key="3">
    <source>
        <dbReference type="PROSITE" id="PS50887"/>
    </source>
</evidence>
<proteinExistence type="predicted"/>
<dbReference type="SUPFAM" id="SSF55785">
    <property type="entry name" value="PYP-like sensor domain (PAS domain)"/>
    <property type="match status" value="2"/>
</dbReference>
<protein>
    <submittedName>
        <fullName evidence="4">Sensor domain-containing diguanylate cyclase</fullName>
        <ecNumber evidence="4">2.7.7.65</ecNumber>
    </submittedName>
</protein>
<evidence type="ECO:0000259" key="1">
    <source>
        <dbReference type="PROSITE" id="PS50112"/>
    </source>
</evidence>
<dbReference type="PROSITE" id="PS50887">
    <property type="entry name" value="GGDEF"/>
    <property type="match status" value="1"/>
</dbReference>
<sequence>MEKEIQKNMDADSTFYPKIGSPAPLTDSQSVPTQQLTLLEALPYPAWIKNRRGEYLYANNAYAELIGVPVATIKGRTDRQLFPKFIQDQLADSDALVFHEKETVELDNIYLHSTATKTYWVSKSPLKNKSNQVTGIIGLIKQRKNLSPNETSHKDLAAHAIKHSNEAVIITDAEFKITLVNPAFIRITGFSANEIIGSPASIINANWLATEFMESIKHQLHYYGSWEGETWNRKKNGQLYNEKVKISVIRSNTGEITHYIGQFVDNTEQKQTQEKLEFLAFHDALTGLANRALFLDRVSQSIHQSNRNNTRCAVIYLDLNEFKPLNDTYGHPFGDKVLIHAAQVIKEAVRKVDTVSRQGGDEFSVLLEETPSIEGAVIVAQKIITSIRQAFVIDNINVSIGASAGIAVYPEHGSDADKLISNADKAMYAAKSLGGNGYYLYK</sequence>
<dbReference type="InterPro" id="IPR043128">
    <property type="entry name" value="Rev_trsase/Diguanyl_cyclase"/>
</dbReference>
<evidence type="ECO:0000259" key="2">
    <source>
        <dbReference type="PROSITE" id="PS50113"/>
    </source>
</evidence>
<dbReference type="SUPFAM" id="SSF55073">
    <property type="entry name" value="Nucleotide cyclase"/>
    <property type="match status" value="1"/>
</dbReference>
<dbReference type="InterPro" id="IPR013656">
    <property type="entry name" value="PAS_4"/>
</dbReference>
<dbReference type="InterPro" id="IPR000160">
    <property type="entry name" value="GGDEF_dom"/>
</dbReference>
<feature type="domain" description="GGDEF" evidence="3">
    <location>
        <begin position="310"/>
        <end position="442"/>
    </location>
</feature>
<dbReference type="InterPro" id="IPR000014">
    <property type="entry name" value="PAS"/>
</dbReference>
<dbReference type="NCBIfam" id="TIGR00254">
    <property type="entry name" value="GGDEF"/>
    <property type="match status" value="1"/>
</dbReference>
<keyword evidence="5" id="KW-1185">Reference proteome</keyword>
<dbReference type="InterPro" id="IPR052163">
    <property type="entry name" value="DGC-Regulatory_Protein"/>
</dbReference>
<dbReference type="InterPro" id="IPR029787">
    <property type="entry name" value="Nucleotide_cyclase"/>
</dbReference>
<comment type="caution">
    <text evidence="4">The sequence shown here is derived from an EMBL/GenBank/DDBJ whole genome shotgun (WGS) entry which is preliminary data.</text>
</comment>
<feature type="domain" description="PAC" evidence="2">
    <location>
        <begin position="226"/>
        <end position="278"/>
    </location>
</feature>
<dbReference type="PANTHER" id="PTHR46663">
    <property type="entry name" value="DIGUANYLATE CYCLASE DGCT-RELATED"/>
    <property type="match status" value="1"/>
</dbReference>
<dbReference type="EMBL" id="JBBMRA010000015">
    <property type="protein sequence ID" value="MEM5537485.1"/>
    <property type="molecule type" value="Genomic_DNA"/>
</dbReference>
<dbReference type="CDD" id="cd00130">
    <property type="entry name" value="PAS"/>
    <property type="match status" value="1"/>
</dbReference>
<dbReference type="PANTHER" id="PTHR46663:SF3">
    <property type="entry name" value="SLL0267 PROTEIN"/>
    <property type="match status" value="1"/>
</dbReference>
<dbReference type="Gene3D" id="3.30.70.270">
    <property type="match status" value="1"/>
</dbReference>
<dbReference type="SMART" id="SM00267">
    <property type="entry name" value="GGDEF"/>
    <property type="match status" value="1"/>
</dbReference>
<dbReference type="InterPro" id="IPR000700">
    <property type="entry name" value="PAS-assoc_C"/>
</dbReference>
<dbReference type="Pfam" id="PF00990">
    <property type="entry name" value="GGDEF"/>
    <property type="match status" value="1"/>
</dbReference>
<dbReference type="GO" id="GO:0052621">
    <property type="term" value="F:diguanylate cyclase activity"/>
    <property type="evidence" value="ECO:0007669"/>
    <property type="project" value="UniProtKB-EC"/>
</dbReference>
<dbReference type="NCBIfam" id="TIGR00229">
    <property type="entry name" value="sensory_box"/>
    <property type="match status" value="1"/>
</dbReference>
<feature type="domain" description="PAS" evidence="1">
    <location>
        <begin position="153"/>
        <end position="197"/>
    </location>
</feature>
<gene>
    <name evidence="4" type="ORF">WNY58_13930</name>
</gene>
<dbReference type="Gene3D" id="3.30.450.20">
    <property type="entry name" value="PAS domain"/>
    <property type="match status" value="2"/>
</dbReference>
<dbReference type="CDD" id="cd01949">
    <property type="entry name" value="GGDEF"/>
    <property type="match status" value="1"/>
</dbReference>
<dbReference type="Pfam" id="PF13426">
    <property type="entry name" value="PAS_9"/>
    <property type="match status" value="1"/>
</dbReference>
<dbReference type="PROSITE" id="PS50112">
    <property type="entry name" value="PAS"/>
    <property type="match status" value="1"/>
</dbReference>
<dbReference type="PROSITE" id="PS50113">
    <property type="entry name" value="PAC"/>
    <property type="match status" value="1"/>
</dbReference>
<evidence type="ECO:0000313" key="4">
    <source>
        <dbReference type="EMBL" id="MEM5537485.1"/>
    </source>
</evidence>
<accession>A0ABU9TUT6</accession>
<name>A0ABU9TUT6_9GAMM</name>
<keyword evidence="4" id="KW-0808">Transferase</keyword>
<organism evidence="4 5">
    <name type="scientific">Neptuniibacter pectenicola</name>
    <dbReference type="NCBI Taxonomy" id="1806669"/>
    <lineage>
        <taxon>Bacteria</taxon>
        <taxon>Pseudomonadati</taxon>
        <taxon>Pseudomonadota</taxon>
        <taxon>Gammaproteobacteria</taxon>
        <taxon>Oceanospirillales</taxon>
        <taxon>Oceanospirillaceae</taxon>
        <taxon>Neptuniibacter</taxon>
    </lineage>
</organism>
<dbReference type="SMART" id="SM00091">
    <property type="entry name" value="PAS"/>
    <property type="match status" value="2"/>
</dbReference>
<dbReference type="RefSeq" id="WP_342854826.1">
    <property type="nucleotide sequence ID" value="NZ_JBBMRA010000015.1"/>
</dbReference>
<dbReference type="InterPro" id="IPR035965">
    <property type="entry name" value="PAS-like_dom_sf"/>
</dbReference>
<dbReference type="EC" id="2.7.7.65" evidence="4"/>
<reference evidence="4 5" key="1">
    <citation type="submission" date="2024-03" db="EMBL/GenBank/DDBJ databases">
        <title>Community enrichment and isolation of bacterial strains for fucoidan degradation.</title>
        <authorList>
            <person name="Sichert A."/>
        </authorList>
    </citation>
    <scope>NUCLEOTIDE SEQUENCE [LARGE SCALE GENOMIC DNA]</scope>
    <source>
        <strain evidence="4 5">AS76</strain>
    </source>
</reference>
<evidence type="ECO:0000313" key="5">
    <source>
        <dbReference type="Proteomes" id="UP001449225"/>
    </source>
</evidence>
<dbReference type="Pfam" id="PF08448">
    <property type="entry name" value="PAS_4"/>
    <property type="match status" value="1"/>
</dbReference>
<keyword evidence="4" id="KW-0548">Nucleotidyltransferase</keyword>
<dbReference type="Proteomes" id="UP001449225">
    <property type="component" value="Unassembled WGS sequence"/>
</dbReference>